<reference evidence="2" key="1">
    <citation type="journal article" date="2014" name="Science">
        <title>Comparative genomics reveals insights into avian genome evolution and adaptation.</title>
        <authorList>
            <consortium name="Avian Genome Consortium"/>
            <person name="Zhang G."/>
            <person name="Li C."/>
            <person name="Li Q."/>
            <person name="Li B."/>
            <person name="Larkin D.M."/>
            <person name="Lee C."/>
            <person name="Storz J.F."/>
            <person name="Antunes A."/>
            <person name="Greenwold M.J."/>
            <person name="Meredith R.W."/>
            <person name="Odeen A."/>
            <person name="Cui J."/>
            <person name="Zhou Q."/>
            <person name="Xu L."/>
            <person name="Pan H."/>
            <person name="Wang Z."/>
            <person name="Jin L."/>
            <person name="Zhang P."/>
            <person name="Hu H."/>
            <person name="Yang W."/>
            <person name="Hu J."/>
            <person name="Xiao J."/>
            <person name="Yang Z."/>
            <person name="Liu Y."/>
            <person name="Xie Q."/>
            <person name="Yu H."/>
            <person name="Lian J."/>
            <person name="Wen P."/>
            <person name="Zhang F."/>
            <person name="Li H."/>
            <person name="Zeng Y."/>
            <person name="Xiong Z."/>
            <person name="Liu S."/>
            <person name="Zhou L."/>
            <person name="Huang Z."/>
            <person name="An N."/>
            <person name="Wang J."/>
            <person name="Zheng Q."/>
            <person name="Xiong Y."/>
            <person name="Wang G."/>
            <person name="Wang B."/>
            <person name="Wang J."/>
            <person name="Fan Y."/>
            <person name="da Fonseca R.R."/>
            <person name="Alfaro-Nunez A."/>
            <person name="Schubert M."/>
            <person name="Orlando L."/>
            <person name="Mourier T."/>
            <person name="Howard J.T."/>
            <person name="Ganapathy G."/>
            <person name="Pfenning A."/>
            <person name="Whitney O."/>
            <person name="Rivas M.V."/>
            <person name="Hara E."/>
            <person name="Smith J."/>
            <person name="Farre M."/>
            <person name="Narayan J."/>
            <person name="Slavov G."/>
            <person name="Romanov M.N."/>
            <person name="Borges R."/>
            <person name="Machado J.P."/>
            <person name="Khan I."/>
            <person name="Springer M.S."/>
            <person name="Gatesy J."/>
            <person name="Hoffmann F.G."/>
            <person name="Opazo J.C."/>
            <person name="Hastad O."/>
            <person name="Sawyer R.H."/>
            <person name="Kim H."/>
            <person name="Kim K.W."/>
            <person name="Kim H.J."/>
            <person name="Cho S."/>
            <person name="Li N."/>
            <person name="Huang Y."/>
            <person name="Bruford M.W."/>
            <person name="Zhan X."/>
            <person name="Dixon A."/>
            <person name="Bertelsen M.F."/>
            <person name="Derryberry E."/>
            <person name="Warren W."/>
            <person name="Wilson R.K."/>
            <person name="Li S."/>
            <person name="Ray D.A."/>
            <person name="Green R.E."/>
            <person name="O'Brien S.J."/>
            <person name="Griffin D."/>
            <person name="Johnson W.E."/>
            <person name="Haussler D."/>
            <person name="Ryder O.A."/>
            <person name="Willerslev E."/>
            <person name="Graves G.R."/>
            <person name="Alstrom P."/>
            <person name="Fjeldsa J."/>
            <person name="Mindell D.P."/>
            <person name="Edwards S.V."/>
            <person name="Braun E.L."/>
            <person name="Rahbek C."/>
            <person name="Burt D.W."/>
            <person name="Houde P."/>
            <person name="Zhang Y."/>
            <person name="Yang H."/>
            <person name="Wang J."/>
            <person name="Jarvis E.D."/>
            <person name="Gilbert M.T."/>
            <person name="Wang J."/>
        </authorList>
    </citation>
    <scope>NUCLEOTIDE SEQUENCE [LARGE SCALE GENOMIC DNA]</scope>
</reference>
<dbReference type="InterPro" id="IPR027955">
    <property type="entry name" value="DUF4636"/>
</dbReference>
<proteinExistence type="predicted"/>
<feature type="non-terminal residue" evidence="1">
    <location>
        <position position="215"/>
    </location>
</feature>
<organism evidence="1 2">
    <name type="scientific">Charadrius vociferus</name>
    <name type="common">Killdeer</name>
    <name type="synonym">Aegialitis vocifera</name>
    <dbReference type="NCBI Taxonomy" id="50402"/>
    <lineage>
        <taxon>Eukaryota</taxon>
        <taxon>Metazoa</taxon>
        <taxon>Chordata</taxon>
        <taxon>Craniata</taxon>
        <taxon>Vertebrata</taxon>
        <taxon>Euteleostomi</taxon>
        <taxon>Archelosauria</taxon>
        <taxon>Archosauria</taxon>
        <taxon>Dinosauria</taxon>
        <taxon>Saurischia</taxon>
        <taxon>Theropoda</taxon>
        <taxon>Coelurosauria</taxon>
        <taxon>Aves</taxon>
        <taxon>Neognathae</taxon>
        <taxon>Neoaves</taxon>
        <taxon>Charadriiformes</taxon>
        <taxon>Charadriidae</taxon>
        <taxon>Charadrius</taxon>
    </lineage>
</organism>
<sequence>WYYWQNDPLLPGASQKPDEREYDEEGFEGIKGKILPCSCAGILIICLVCCAQHNIILQKAQEKRLFSGERESNSKVPRNPICRYYSRASTWLFLCNIFNETNKKCVQQPFSSTCHSGTTAAGCSHDRRQVRSFPKLSQESTGRHYSFNIDNDNSNVWAPLWKVNKMEPIPSEVRCRQSPAQEQRDPQSYWIREQPYGDWEAGKTRQWLFQHFFKP</sequence>
<dbReference type="Pfam" id="PF15468">
    <property type="entry name" value="DUF4636"/>
    <property type="match status" value="1"/>
</dbReference>
<accession>A0A0A0ADW7</accession>
<dbReference type="EMBL" id="KL871261">
    <property type="protein sequence ID" value="KGL91668.1"/>
    <property type="molecule type" value="Genomic_DNA"/>
</dbReference>
<evidence type="ECO:0000313" key="1">
    <source>
        <dbReference type="EMBL" id="KGL91668.1"/>
    </source>
</evidence>
<keyword evidence="2" id="KW-1185">Reference proteome</keyword>
<dbReference type="AlphaFoldDB" id="A0A0A0ADW7"/>
<dbReference type="STRING" id="50402.A0A0A0ADW7"/>
<evidence type="ECO:0000313" key="2">
    <source>
        <dbReference type="Proteomes" id="UP000053858"/>
    </source>
</evidence>
<dbReference type="Proteomes" id="UP000053858">
    <property type="component" value="Unassembled WGS sequence"/>
</dbReference>
<feature type="non-terminal residue" evidence="1">
    <location>
        <position position="1"/>
    </location>
</feature>
<name>A0A0A0ADW7_CHAVO</name>
<protein>
    <submittedName>
        <fullName evidence="1">Uncharacterized protein</fullName>
    </submittedName>
</protein>
<gene>
    <name evidence="1" type="ORF">N301_07997</name>
</gene>